<organism evidence="2 3">
    <name type="scientific">Mycolicibacterium hodleri</name>
    <dbReference type="NCBI Taxonomy" id="49897"/>
    <lineage>
        <taxon>Bacteria</taxon>
        <taxon>Bacillati</taxon>
        <taxon>Actinomycetota</taxon>
        <taxon>Actinomycetes</taxon>
        <taxon>Mycobacteriales</taxon>
        <taxon>Mycobacteriaceae</taxon>
        <taxon>Mycolicibacterium</taxon>
    </lineage>
</organism>
<dbReference type="RefSeq" id="WP_140687937.1">
    <property type="nucleotide sequence ID" value="NZ_RCZG01000001.1"/>
</dbReference>
<reference evidence="2 3" key="1">
    <citation type="journal article" date="2019" name="Environ. Microbiol.">
        <title>Species interactions and distinct microbial communities in high Arctic permafrost affected cryosols are associated with the CH4 and CO2 gas fluxes.</title>
        <authorList>
            <person name="Altshuler I."/>
            <person name="Hamel J."/>
            <person name="Turney S."/>
            <person name="Magnuson E."/>
            <person name="Levesque R."/>
            <person name="Greer C."/>
            <person name="Whyte L.G."/>
        </authorList>
    </citation>
    <scope>NUCLEOTIDE SEQUENCE [LARGE SCALE GENOMIC DNA]</scope>
    <source>
        <strain evidence="2 3">S5.20</strain>
    </source>
</reference>
<name>A0A502EGW4_9MYCO</name>
<evidence type="ECO:0000313" key="2">
    <source>
        <dbReference type="EMBL" id="TPG36938.1"/>
    </source>
</evidence>
<evidence type="ECO:0000313" key="3">
    <source>
        <dbReference type="Proteomes" id="UP000320095"/>
    </source>
</evidence>
<comment type="caution">
    <text evidence="2">The sequence shown here is derived from an EMBL/GenBank/DDBJ whole genome shotgun (WGS) entry which is preliminary data.</text>
</comment>
<sequence length="88" mass="9470">MTPVEYLVIALALGAVGSCLHSAVRSLLSFRRSGRRQHHPRIALQVKNPDGSTTTAVLTGVNDSDAEQLIRKIENQAARVYGGPEESS</sequence>
<keyword evidence="1" id="KW-0812">Transmembrane</keyword>
<keyword evidence="1" id="KW-0472">Membrane</keyword>
<accession>A0A502EGW4</accession>
<evidence type="ECO:0000256" key="1">
    <source>
        <dbReference type="SAM" id="Phobius"/>
    </source>
</evidence>
<dbReference type="AlphaFoldDB" id="A0A502EGW4"/>
<dbReference type="EMBL" id="RCZG01000001">
    <property type="protein sequence ID" value="TPG36938.1"/>
    <property type="molecule type" value="Genomic_DNA"/>
</dbReference>
<proteinExistence type="predicted"/>
<keyword evidence="1" id="KW-1133">Transmembrane helix</keyword>
<keyword evidence="3" id="KW-1185">Reference proteome</keyword>
<dbReference type="Proteomes" id="UP000320095">
    <property type="component" value="Unassembled WGS sequence"/>
</dbReference>
<feature type="transmembrane region" description="Helical" evidence="1">
    <location>
        <begin position="6"/>
        <end position="28"/>
    </location>
</feature>
<protein>
    <submittedName>
        <fullName evidence="2">Uncharacterized protein</fullName>
    </submittedName>
</protein>
<gene>
    <name evidence="2" type="ORF">EAH80_03360</name>
</gene>